<keyword evidence="3" id="KW-0808">Transferase</keyword>
<proteinExistence type="predicted"/>
<accession>A0ABV7JD37</accession>
<sequence>MDKNHIKILTFLVTAGLTIAAIPLSNLYRDGWQSSRQDWFRADHAEAWLNVLVYGLFDRSMVPDKVVVGKNGFLFLGNQYGHLIYKTQNIFPYASSEVPAWGGQVKALQHWYARQGIPIVLAMVPNKHSVYAEHLPEWIVPDRPGLSDNLVEEATKQNVQLLDLRQSLSSAKAGRTDLLYWKTDSHWNLRGAEIGFSAIMQAVEQLTGWSVQLPVVSVTEFPLAAMDLARIMKIDHLLPDDIELGQQYGTAQYASFCAGKIVLPDLVLDPCEQQSFVHLSVNTAAQYVINDQALNQQKVLLLADSFSMQNAHLYQRSFQTIWAVHYDQLYGEQLARFISLYQPDLVIYQVVERSIFQTRHFAHLPVVDQAE</sequence>
<organism evidence="8 9">
    <name type="scientific">Marinicella sediminis</name>
    <dbReference type="NCBI Taxonomy" id="1792834"/>
    <lineage>
        <taxon>Bacteria</taxon>
        <taxon>Pseudomonadati</taxon>
        <taxon>Pseudomonadota</taxon>
        <taxon>Gammaproteobacteria</taxon>
        <taxon>Lysobacterales</taxon>
        <taxon>Marinicellaceae</taxon>
        <taxon>Marinicella</taxon>
    </lineage>
</organism>
<keyword evidence="5" id="KW-0574">Periplasm</keyword>
<comment type="pathway">
    <text evidence="2">Glycan biosynthesis; alginate biosynthesis.</text>
</comment>
<dbReference type="RefSeq" id="WP_077410831.1">
    <property type="nucleotide sequence ID" value="NZ_JBHRTS010000005.1"/>
</dbReference>
<dbReference type="Proteomes" id="UP001595533">
    <property type="component" value="Unassembled WGS sequence"/>
</dbReference>
<protein>
    <recommendedName>
        <fullName evidence="7">AlgX/AlgJ SGNH hydrolase-like domain-containing protein</fullName>
    </recommendedName>
</protein>
<evidence type="ECO:0000256" key="6">
    <source>
        <dbReference type="ARBA" id="ARBA00022841"/>
    </source>
</evidence>
<evidence type="ECO:0000313" key="9">
    <source>
        <dbReference type="Proteomes" id="UP001595533"/>
    </source>
</evidence>
<evidence type="ECO:0000256" key="1">
    <source>
        <dbReference type="ARBA" id="ARBA00004418"/>
    </source>
</evidence>
<keyword evidence="4" id="KW-0732">Signal</keyword>
<comment type="subcellular location">
    <subcellularLocation>
        <location evidence="1">Periplasm</location>
    </subcellularLocation>
</comment>
<gene>
    <name evidence="8" type="ORF">ACFODZ_11095</name>
</gene>
<reference evidence="9" key="1">
    <citation type="journal article" date="2019" name="Int. J. Syst. Evol. Microbiol.">
        <title>The Global Catalogue of Microorganisms (GCM) 10K type strain sequencing project: providing services to taxonomists for standard genome sequencing and annotation.</title>
        <authorList>
            <consortium name="The Broad Institute Genomics Platform"/>
            <consortium name="The Broad Institute Genome Sequencing Center for Infectious Disease"/>
            <person name="Wu L."/>
            <person name="Ma J."/>
        </authorList>
    </citation>
    <scope>NUCLEOTIDE SEQUENCE [LARGE SCALE GENOMIC DNA]</scope>
    <source>
        <strain evidence="9">KCTC 42953</strain>
    </source>
</reference>
<dbReference type="Pfam" id="PF16822">
    <property type="entry name" value="ALGX"/>
    <property type="match status" value="1"/>
</dbReference>
<evidence type="ECO:0000256" key="4">
    <source>
        <dbReference type="ARBA" id="ARBA00022729"/>
    </source>
</evidence>
<dbReference type="InterPro" id="IPR031811">
    <property type="entry name" value="ALGX/ALGJ_SGNH-like"/>
</dbReference>
<keyword evidence="9" id="KW-1185">Reference proteome</keyword>
<feature type="domain" description="AlgX/AlgJ SGNH hydrolase-like" evidence="7">
    <location>
        <begin position="66"/>
        <end position="206"/>
    </location>
</feature>
<keyword evidence="6" id="KW-0016">Alginate biosynthesis</keyword>
<comment type="caution">
    <text evidence="8">The sequence shown here is derived from an EMBL/GenBank/DDBJ whole genome shotgun (WGS) entry which is preliminary data.</text>
</comment>
<name>A0ABV7JD37_9GAMM</name>
<evidence type="ECO:0000256" key="2">
    <source>
        <dbReference type="ARBA" id="ARBA00005182"/>
    </source>
</evidence>
<evidence type="ECO:0000313" key="8">
    <source>
        <dbReference type="EMBL" id="MFC3194785.1"/>
    </source>
</evidence>
<evidence type="ECO:0000256" key="3">
    <source>
        <dbReference type="ARBA" id="ARBA00022679"/>
    </source>
</evidence>
<evidence type="ECO:0000256" key="5">
    <source>
        <dbReference type="ARBA" id="ARBA00022764"/>
    </source>
</evidence>
<evidence type="ECO:0000259" key="7">
    <source>
        <dbReference type="Pfam" id="PF16822"/>
    </source>
</evidence>
<dbReference type="EMBL" id="JBHRTS010000005">
    <property type="protein sequence ID" value="MFC3194785.1"/>
    <property type="molecule type" value="Genomic_DNA"/>
</dbReference>